<protein>
    <submittedName>
        <fullName evidence="1">Uncharacterized protein</fullName>
    </submittedName>
</protein>
<organism evidence="1 2">
    <name type="scientific">Mucilaginibacter gynuensis</name>
    <dbReference type="NCBI Taxonomy" id="1302236"/>
    <lineage>
        <taxon>Bacteria</taxon>
        <taxon>Pseudomonadati</taxon>
        <taxon>Bacteroidota</taxon>
        <taxon>Sphingobacteriia</taxon>
        <taxon>Sphingobacteriales</taxon>
        <taxon>Sphingobacteriaceae</taxon>
        <taxon>Mucilaginibacter</taxon>
    </lineage>
</organism>
<gene>
    <name evidence="1" type="ORF">GCM10023149_29240</name>
</gene>
<evidence type="ECO:0000313" key="1">
    <source>
        <dbReference type="EMBL" id="GAA4326432.1"/>
    </source>
</evidence>
<dbReference type="EMBL" id="BAABFT010000007">
    <property type="protein sequence ID" value="GAA4326432.1"/>
    <property type="molecule type" value="Genomic_DNA"/>
</dbReference>
<evidence type="ECO:0000313" key="2">
    <source>
        <dbReference type="Proteomes" id="UP001500582"/>
    </source>
</evidence>
<proteinExistence type="predicted"/>
<accession>A0ABP8GL79</accession>
<reference evidence="2" key="1">
    <citation type="journal article" date="2019" name="Int. J. Syst. Evol. Microbiol.">
        <title>The Global Catalogue of Microorganisms (GCM) 10K type strain sequencing project: providing services to taxonomists for standard genome sequencing and annotation.</title>
        <authorList>
            <consortium name="The Broad Institute Genomics Platform"/>
            <consortium name="The Broad Institute Genome Sequencing Center for Infectious Disease"/>
            <person name="Wu L."/>
            <person name="Ma J."/>
        </authorList>
    </citation>
    <scope>NUCLEOTIDE SEQUENCE [LARGE SCALE GENOMIC DNA]</scope>
    <source>
        <strain evidence="2">JCM 17705</strain>
    </source>
</reference>
<sequence>MLIATVPVFDDQRQVFLADWEMLVNGPVDLLEQMAQPVFHLKAGDSDNDLIGNRRHRSIRDQISFGQPGDSRTEIGDLGKFKWVHFQFS</sequence>
<dbReference type="Proteomes" id="UP001500582">
    <property type="component" value="Unassembled WGS sequence"/>
</dbReference>
<comment type="caution">
    <text evidence="1">The sequence shown here is derived from an EMBL/GenBank/DDBJ whole genome shotgun (WGS) entry which is preliminary data.</text>
</comment>
<name>A0ABP8GL79_9SPHI</name>
<keyword evidence="2" id="KW-1185">Reference proteome</keyword>